<dbReference type="Pfam" id="PF18884">
    <property type="entry name" value="TSP3_bac"/>
    <property type="match status" value="3"/>
</dbReference>
<dbReference type="InterPro" id="IPR036439">
    <property type="entry name" value="Dockerin_dom_sf"/>
</dbReference>
<feature type="domain" description="Fibronectin type-III" evidence="9">
    <location>
        <begin position="501"/>
        <end position="592"/>
    </location>
</feature>
<dbReference type="Pfam" id="PF05593">
    <property type="entry name" value="RHS_repeat"/>
    <property type="match status" value="5"/>
</dbReference>
<dbReference type="Gene3D" id="2.30.30.40">
    <property type="entry name" value="SH3 Domains"/>
    <property type="match status" value="1"/>
</dbReference>
<comment type="subcellular location">
    <subcellularLocation>
        <location evidence="1">Secreted</location>
        <location evidence="1">Extracellular space</location>
    </subcellularLocation>
</comment>
<dbReference type="SMART" id="SM00287">
    <property type="entry name" value="SH3b"/>
    <property type="match status" value="1"/>
</dbReference>
<dbReference type="InterPro" id="IPR008964">
    <property type="entry name" value="Invasin/intimin_cell_adhesion"/>
</dbReference>
<dbReference type="SUPFAM" id="SSF49265">
    <property type="entry name" value="Fibronectin type III"/>
    <property type="match status" value="1"/>
</dbReference>
<dbReference type="GO" id="GO:0005576">
    <property type="term" value="C:extracellular region"/>
    <property type="evidence" value="ECO:0007669"/>
    <property type="project" value="UniProtKB-SubCell"/>
</dbReference>
<dbReference type="Gene3D" id="2.180.10.10">
    <property type="entry name" value="RHS repeat-associated core"/>
    <property type="match status" value="3"/>
</dbReference>
<dbReference type="PANTHER" id="PTHR32305">
    <property type="match status" value="1"/>
</dbReference>
<name>G8LYG8_ACECE</name>
<gene>
    <name evidence="12" type="ordered locus">Clocl_2354</name>
</gene>
<dbReference type="PROSITE" id="PS00448">
    <property type="entry name" value="CLOS_CELLULOSOME_RPT"/>
    <property type="match status" value="1"/>
</dbReference>
<dbReference type="InterPro" id="IPR003961">
    <property type="entry name" value="FN3_dom"/>
</dbReference>
<evidence type="ECO:0000259" key="11">
    <source>
        <dbReference type="PROSITE" id="PS51781"/>
    </source>
</evidence>
<dbReference type="KEGG" id="ccl:Clocl_2354"/>
<evidence type="ECO:0000256" key="3">
    <source>
        <dbReference type="ARBA" id="ARBA00022729"/>
    </source>
</evidence>
<keyword evidence="13" id="KW-1185">Reference proteome</keyword>
<dbReference type="PROSITE" id="PS51766">
    <property type="entry name" value="DOCKERIN"/>
    <property type="match status" value="1"/>
</dbReference>
<dbReference type="CDD" id="cd00063">
    <property type="entry name" value="FN3"/>
    <property type="match status" value="1"/>
</dbReference>
<reference evidence="12 13" key="2">
    <citation type="journal article" date="2012" name="Stand. Genomic Sci.">
        <title>Complete Genome Sequence of Clostridium clariflavum DSM 19732.</title>
        <authorList>
            <person name="Izquierdo J.A."/>
            <person name="Goodwin L."/>
            <person name="Davenport K.W."/>
            <person name="Teshima H."/>
            <person name="Bruce D."/>
            <person name="Detter C."/>
            <person name="Tapia R."/>
            <person name="Han S."/>
            <person name="Land M."/>
            <person name="Hauser L."/>
            <person name="Jeffries C.D."/>
            <person name="Han J."/>
            <person name="Pitluck S."/>
            <person name="Nolan M."/>
            <person name="Chen A."/>
            <person name="Huntemann M."/>
            <person name="Mavromatis K."/>
            <person name="Mikhailova N."/>
            <person name="Liolios K."/>
            <person name="Woyke T."/>
            <person name="Lynd L.R."/>
        </authorList>
    </citation>
    <scope>NUCLEOTIDE SEQUENCE [LARGE SCALE GENOMIC DNA]</scope>
    <source>
        <strain evidence="13">DSM 19732 / NBRC 101661 / EBR45</strain>
    </source>
</reference>
<evidence type="ECO:0000256" key="5">
    <source>
        <dbReference type="ARBA" id="ARBA00022837"/>
    </source>
</evidence>
<dbReference type="InterPro" id="IPR002035">
    <property type="entry name" value="VWF_A"/>
</dbReference>
<reference evidence="13" key="1">
    <citation type="submission" date="2011-12" db="EMBL/GenBank/DDBJ databases">
        <title>Complete sequence of Clostridium clariflavum DSM 19732.</title>
        <authorList>
            <consortium name="US DOE Joint Genome Institute"/>
            <person name="Lucas S."/>
            <person name="Han J."/>
            <person name="Lapidus A."/>
            <person name="Cheng J.-F."/>
            <person name="Goodwin L."/>
            <person name="Pitluck S."/>
            <person name="Peters L."/>
            <person name="Teshima H."/>
            <person name="Detter J.C."/>
            <person name="Han C."/>
            <person name="Tapia R."/>
            <person name="Land M."/>
            <person name="Hauser L."/>
            <person name="Kyrpides N."/>
            <person name="Ivanova N."/>
            <person name="Pagani I."/>
            <person name="Kitzmiller T."/>
            <person name="Lynd L."/>
            <person name="Izquierdo J."/>
            <person name="Woyke T."/>
        </authorList>
    </citation>
    <scope>NUCLEOTIDE SEQUENCE [LARGE SCALE GENOMIC DNA]</scope>
    <source>
        <strain evidence="13">DSM 19732 / NBRC 101661 / EBR45</strain>
    </source>
</reference>
<keyword evidence="4" id="KW-0677">Repeat</keyword>
<dbReference type="SMART" id="SM00635">
    <property type="entry name" value="BID_2"/>
    <property type="match status" value="4"/>
</dbReference>
<keyword evidence="3 7" id="KW-0732">Signal</keyword>
<dbReference type="EMBL" id="CP003065">
    <property type="protein sequence ID" value="AEV68937.1"/>
    <property type="molecule type" value="Genomic_DNA"/>
</dbReference>
<dbReference type="eggNOG" id="COG5492">
    <property type="taxonomic scope" value="Bacteria"/>
</dbReference>
<dbReference type="Gene3D" id="3.40.50.410">
    <property type="entry name" value="von Willebrand factor, type A domain"/>
    <property type="match status" value="1"/>
</dbReference>
<dbReference type="SUPFAM" id="SSF63446">
    <property type="entry name" value="Type I dockerin domain"/>
    <property type="match status" value="1"/>
</dbReference>
<dbReference type="SUPFAM" id="SSF49373">
    <property type="entry name" value="Invasin/intimin cell-adhesion fragments"/>
    <property type="match status" value="4"/>
</dbReference>
<feature type="domain" description="SH3b" evidence="11">
    <location>
        <begin position="1207"/>
        <end position="1273"/>
    </location>
</feature>
<organism evidence="12 13">
    <name type="scientific">Acetivibrio clariflavus (strain DSM 19732 / NBRC 101661 / EBR45)</name>
    <name type="common">Clostridium clariflavum</name>
    <dbReference type="NCBI Taxonomy" id="720554"/>
    <lineage>
        <taxon>Bacteria</taxon>
        <taxon>Bacillati</taxon>
        <taxon>Bacillota</taxon>
        <taxon>Clostridia</taxon>
        <taxon>Eubacteriales</taxon>
        <taxon>Oscillospiraceae</taxon>
        <taxon>Acetivibrio</taxon>
    </lineage>
</organism>
<dbReference type="Proteomes" id="UP000005435">
    <property type="component" value="Chromosome"/>
</dbReference>
<dbReference type="InterPro" id="IPR016134">
    <property type="entry name" value="Dockerin_dom"/>
</dbReference>
<evidence type="ECO:0000256" key="6">
    <source>
        <dbReference type="SAM" id="MobiDB-lite"/>
    </source>
</evidence>
<evidence type="ECO:0000259" key="10">
    <source>
        <dbReference type="PROSITE" id="PS51766"/>
    </source>
</evidence>
<dbReference type="GO" id="GO:0005509">
    <property type="term" value="F:calcium ion binding"/>
    <property type="evidence" value="ECO:0007669"/>
    <property type="project" value="InterPro"/>
</dbReference>
<sequence length="2436" mass="272731" precursor="true">MKKRRHFKKFLSMFLVLSLIISNFVVSDLYALDEYQTKTEKSENFDVKTVTEDVYAESPLGFVRMSVQTTKVIYGDINGDSYCNSIDLAIIRSYLLGKIKSFDDIAPSGYDALKAADVNGDGEINSIDYAFMRKYILGIIREFPAESKEPEPEEPENPEEPEEPEEPEYVEVTGINIRDKVLKLNVGDSTTISATVLPTNASNKEIKWSSDNDEIVIVNQSGTVTAVKDGTANIIAETVEGGFKTYCNVIVSQPASGMTLDKSTYSMKTGESIKLNAIFTPENTTNKKIKWSSSNSDVASVGQGGVVTAFSEGTAIITAEAEDGGYTSSCTIIVTQKTFGVRLSERVITINAGEKKELKALYLPENAGNKKIKWSSSDESIAKVSESGVVTAVKAGEAYINVEPEEGIYSDSCKVIVIQPVKGISLDKSSLNLKVGFGYSLKVEFTPSDATERNVKWTSSNEKVAKVNEKGSVVALSAGTATITATSESGGFTAKCTVTVVPEAMSAPVITGERTSSGVKLSWNAVSGAKSYTIKRGEYIGDLVDIKTDYTQTSFTDATAESDTTYYYVVCANSDSGISRNSNLLIIKSEPKAPKLFGIKSAGNARLSWTNANGADRYEIYRSTTKGGQYTLLSKNLLSHSYEDKNIGGETYYYVVKAINEKGESEYSNEVEINDSAVKPLDFISNEDSDGDGISNIDELLYCTNPTQTDTDGDGLSDGYEIILGTDPLSPDTDKDGLYDGAEVLLGTGPLVANSNVSEITSKRQAISRDGRISVDVLGDGNFIIAPLQIFTSENPKFKDINGNYISGIAGEPIDIEAGGFVIIKADITCNYDKTNLNGISESDLGILYFNNSTNQFATISGSPDTANSIIKGQTEVLGSFVIGNRSLAPSSQPVDIIMFIDESAQAKSNDPASIREIAAYVLGQYLTSNPSFENYVRVGILIYDDSISLNVANGDFMVEEVIVDGGSEFTGDAGTIMQRLDYVLSNDLYARRNSGYPLPPRPGDVPSKGSILDRYFSSATNKKIIIGFSSGPLNRFNYITQAVRDLAPKGFVVDTVAVGANAQYNQLAIIAQNGAVPGKSFWINQNNNMTEDELISQLSDMCAQLSEQLALQSYVEGTYRPQNSVNIEFSDEYKGMENSYSNEWITGSGTNLLTGSYMETHKDIQIQSNGYDIVFERTYNSNSNKEDSIVGKGFRTNFDAKLEEKVSSAKVTASLLNVRSGPSTNHSIIGKVSKGTNLEILENGAGGSGWHKINYNGNTNAYVSATYVDEISTIEITYPTGTKVSFEVKGDGSYKAPFWSNDTLEKQGNEYIVTSDDMSKYVFDVSTKRLIRLEDRVGNALRIIYDSKGQIDYVIDDVGRKLDFTFNANGKVESIEDPLTNRSVKYNYSNGLLTKVIDSELKETTYEYDSNDRIVKVIDANNNTAVKIDYDVFGRIVRQYDAEGNVTYQVYSDATNERYIIDARGNESRVRFNLDMRVVEEVDALGNKVVYEYSYYDPGSNKWEVIPDVDIRTLEDNKDPNTKAYTKYLEAGKDKRLKIKETMYDKRGNATTNEYDENNNLVGTVDPLKQTTSMVYDPVYKHNLISKTDKKGNTTTYVYDNEGKYGPKGALLVKEIDPLGNELIYDYYTNESGIKIKGLVKTVTEKKRVDQKDPNSELIEFKVTEYKYDDLYNNRTQIIDTLGNSTYEEYDAAGRLQKVTNARGYTTKYTYDKNDRIIVEEIFPQTNERKILKRTESIYDNVGNKTFVIEERFAADRPDYPKEDLVTETVYDRNNRPVQIYDAEGYRVSYTYDEAGNKVTETDKRGFTTIYKYDELNRVTEVIDPLNNTTTYEYDANGNVIKITDAKNRVTFIDYDELDRKWKERIQYNEDGEEKEAVYEYLYDENDNPYREIDPNGKIIEYEYDALNRITKEVDGLGLKDKNGNSMEKIVTYSYNYESVVEDGKTVKYEVMTEKDYLTSTKIRPIVIKNDALGRMRIKIETNNGDKTIQEYDEVGNLKSVKDARGNVTSYEYDGLNNIIKVIDATRINYSEAVFDSVGNVIEKIDRRNNKTEYRYNKLNQVIKTTTWYTDENGVKQEVVSAILYDEAGNKKIATDAEMNSTIFEYDELGRLVAETNPMYNTRYYGYDAVGNQVWVTDWKEHDSSESNVHPIINSKGETVYRLKTTYEYDDFDRLKTVISTEGEITSYTYDVIGNIKTVTVDGVRKNTYSYDKMYRLEKMLDGEDRAETYDEYDLFGRLLQKTDRNGQVHIYTYDEYDNVEIHTVTRKVKENGVEKVVKDVRETYYDALGNVVRTVDETGETIYNYNELNLLDNKVLPDGKTVEYEYDEEGNIKEIKDPSGNVTTYLFDEMNRMKTVTTKDGTTTYAYTKNGNRKSLKLPNNVLTTYEYDARNVLIKLVNQVGSSVDIYEYEYDENSLQTAKIEPKGKQALNTIT</sequence>
<dbReference type="InterPro" id="IPR018247">
    <property type="entry name" value="EF_Hand_1_Ca_BS"/>
</dbReference>
<evidence type="ECO:0000256" key="7">
    <source>
        <dbReference type="SAM" id="SignalP"/>
    </source>
</evidence>
<feature type="chain" id="PRO_5039315987" evidence="7">
    <location>
        <begin position="28"/>
        <end position="2436"/>
    </location>
</feature>
<proteinExistence type="predicted"/>
<dbReference type="SUPFAM" id="SSF53300">
    <property type="entry name" value="vWA-like"/>
    <property type="match status" value="1"/>
</dbReference>
<feature type="signal peptide" evidence="7">
    <location>
        <begin position="1"/>
        <end position="27"/>
    </location>
</feature>
<dbReference type="PROSITE" id="PS51781">
    <property type="entry name" value="SH3B"/>
    <property type="match status" value="1"/>
</dbReference>
<dbReference type="InterPro" id="IPR045351">
    <property type="entry name" value="DUF6531"/>
</dbReference>
<dbReference type="Pfam" id="PF08239">
    <property type="entry name" value="SH3_3"/>
    <property type="match status" value="1"/>
</dbReference>
<dbReference type="PROSITE" id="PS00018">
    <property type="entry name" value="EF_HAND_1"/>
    <property type="match status" value="1"/>
</dbReference>
<dbReference type="PROSITE" id="PS50234">
    <property type="entry name" value="VWFA"/>
    <property type="match status" value="1"/>
</dbReference>
<feature type="domain" description="VWFA" evidence="8">
    <location>
        <begin position="896"/>
        <end position="1099"/>
    </location>
</feature>
<dbReference type="Pfam" id="PF02368">
    <property type="entry name" value="Big_2"/>
    <property type="match status" value="4"/>
</dbReference>
<dbReference type="eggNOG" id="COG4932">
    <property type="taxonomic scope" value="Bacteria"/>
</dbReference>
<feature type="region of interest" description="Disordered" evidence="6">
    <location>
        <begin position="144"/>
        <end position="168"/>
    </location>
</feature>
<feature type="compositionally biased region" description="Acidic residues" evidence="6">
    <location>
        <begin position="151"/>
        <end position="168"/>
    </location>
</feature>
<dbReference type="InterPro" id="IPR036465">
    <property type="entry name" value="vWFA_dom_sf"/>
</dbReference>
<dbReference type="InterPro" id="IPR059100">
    <property type="entry name" value="TSP3_bac"/>
</dbReference>
<dbReference type="InterPro" id="IPR028974">
    <property type="entry name" value="TSP_type-3_rpt"/>
</dbReference>
<dbReference type="eggNOG" id="COG5297">
    <property type="taxonomic scope" value="Bacteria"/>
</dbReference>
<accession>G8LYG8</accession>
<dbReference type="InterPro" id="IPR006530">
    <property type="entry name" value="YD"/>
</dbReference>
<dbReference type="InterPro" id="IPR050708">
    <property type="entry name" value="T6SS_VgrG/RHS"/>
</dbReference>
<dbReference type="InterPro" id="IPR003646">
    <property type="entry name" value="SH3-like_bac-type"/>
</dbReference>
<dbReference type="Gene3D" id="1.10.1330.10">
    <property type="entry name" value="Dockerin domain"/>
    <property type="match status" value="1"/>
</dbReference>
<keyword evidence="2" id="KW-0964">Secreted</keyword>
<evidence type="ECO:0000313" key="13">
    <source>
        <dbReference type="Proteomes" id="UP000005435"/>
    </source>
</evidence>
<dbReference type="SUPFAM" id="SSF103647">
    <property type="entry name" value="TSP type-3 repeat"/>
    <property type="match status" value="1"/>
</dbReference>
<evidence type="ECO:0000256" key="2">
    <source>
        <dbReference type="ARBA" id="ARBA00022525"/>
    </source>
</evidence>
<dbReference type="HOGENOM" id="CLU_228995_0_0_9"/>
<dbReference type="Pfam" id="PF00404">
    <property type="entry name" value="Dockerin_1"/>
    <property type="match status" value="1"/>
</dbReference>
<dbReference type="GO" id="GO:0004553">
    <property type="term" value="F:hydrolase activity, hydrolyzing O-glycosyl compounds"/>
    <property type="evidence" value="ECO:0007669"/>
    <property type="project" value="InterPro"/>
</dbReference>
<dbReference type="InterPro" id="IPR003343">
    <property type="entry name" value="Big_2"/>
</dbReference>
<dbReference type="InterPro" id="IPR013783">
    <property type="entry name" value="Ig-like_fold"/>
</dbReference>
<protein>
    <submittedName>
        <fullName evidence="12">Rhs family protein</fullName>
    </submittedName>
</protein>
<keyword evidence="5" id="KW-0106">Calcium</keyword>
<dbReference type="eggNOG" id="COG3209">
    <property type="taxonomic scope" value="Bacteria"/>
</dbReference>
<dbReference type="Gene3D" id="2.60.40.1080">
    <property type="match status" value="4"/>
</dbReference>
<dbReference type="InterPro" id="IPR036116">
    <property type="entry name" value="FN3_sf"/>
</dbReference>
<dbReference type="PROSITE" id="PS50853">
    <property type="entry name" value="FN3"/>
    <property type="match status" value="1"/>
</dbReference>
<evidence type="ECO:0000256" key="1">
    <source>
        <dbReference type="ARBA" id="ARBA00004239"/>
    </source>
</evidence>
<evidence type="ECO:0000259" key="9">
    <source>
        <dbReference type="PROSITE" id="PS50853"/>
    </source>
</evidence>
<dbReference type="Pfam" id="PF20148">
    <property type="entry name" value="DUF6531"/>
    <property type="match status" value="1"/>
</dbReference>
<dbReference type="InterPro" id="IPR056823">
    <property type="entry name" value="TEN-like_YD-shell"/>
</dbReference>
<dbReference type="GO" id="GO:0000272">
    <property type="term" value="P:polysaccharide catabolic process"/>
    <property type="evidence" value="ECO:0007669"/>
    <property type="project" value="InterPro"/>
</dbReference>
<dbReference type="PANTHER" id="PTHR32305:SF15">
    <property type="entry name" value="PROTEIN RHSA-RELATED"/>
    <property type="match status" value="1"/>
</dbReference>
<dbReference type="Gene3D" id="2.60.40.10">
    <property type="entry name" value="Immunoglobulins"/>
    <property type="match status" value="2"/>
</dbReference>
<dbReference type="InterPro" id="IPR002105">
    <property type="entry name" value="Dockerin_1_rpt"/>
</dbReference>
<dbReference type="InterPro" id="IPR031325">
    <property type="entry name" value="RHS_repeat"/>
</dbReference>
<dbReference type="STRING" id="720554.Clocl_2354"/>
<dbReference type="RefSeq" id="WP_014255508.1">
    <property type="nucleotide sequence ID" value="NC_016627.1"/>
</dbReference>
<dbReference type="CDD" id="cd14256">
    <property type="entry name" value="Dockerin_I"/>
    <property type="match status" value="1"/>
</dbReference>
<evidence type="ECO:0000259" key="8">
    <source>
        <dbReference type="PROSITE" id="PS50234"/>
    </source>
</evidence>
<feature type="domain" description="Dockerin" evidence="10">
    <location>
        <begin position="70"/>
        <end position="145"/>
    </location>
</feature>
<evidence type="ECO:0000256" key="4">
    <source>
        <dbReference type="ARBA" id="ARBA00022737"/>
    </source>
</evidence>
<dbReference type="NCBIfam" id="TIGR01643">
    <property type="entry name" value="YD_repeat_2x"/>
    <property type="match status" value="7"/>
</dbReference>
<dbReference type="Pfam" id="PF25023">
    <property type="entry name" value="TEN_YD-shell"/>
    <property type="match status" value="2"/>
</dbReference>
<dbReference type="SMART" id="SM00060">
    <property type="entry name" value="FN3"/>
    <property type="match status" value="2"/>
</dbReference>
<evidence type="ECO:0000313" key="12">
    <source>
        <dbReference type="EMBL" id="AEV68937.1"/>
    </source>
</evidence>